<dbReference type="EMBL" id="FQ790330">
    <property type="protein sequence ID" value="CCD50859.1"/>
    <property type="molecule type" value="Genomic_DNA"/>
</dbReference>
<evidence type="ECO:0000313" key="2">
    <source>
        <dbReference type="EMBL" id="CCD50859.1"/>
    </source>
</evidence>
<dbReference type="HOGENOM" id="CLU_2468797_0_0_1"/>
<name>G2YGG1_BOTF4</name>
<gene>
    <name evidence="2" type="ORF">BofuT4_uP086380.1</name>
</gene>
<dbReference type="InParanoid" id="G2YGG1"/>
<feature type="compositionally biased region" description="Low complexity" evidence="1">
    <location>
        <begin position="72"/>
        <end position="81"/>
    </location>
</feature>
<dbReference type="Proteomes" id="UP000008177">
    <property type="component" value="Unplaced contigs"/>
</dbReference>
<proteinExistence type="predicted"/>
<sequence>MYHGNAVSNPVAELLEPFRFEETYFEKENRRFCDNDIVSPFVLLRSKTLTGEKIPSPPTISKEKKVLDPSHLTSGLSTGSSRTKNLVH</sequence>
<evidence type="ECO:0000313" key="3">
    <source>
        <dbReference type="Proteomes" id="UP000008177"/>
    </source>
</evidence>
<reference evidence="3" key="1">
    <citation type="journal article" date="2011" name="PLoS Genet.">
        <title>Genomic analysis of the necrotrophic fungal pathogens Sclerotinia sclerotiorum and Botrytis cinerea.</title>
        <authorList>
            <person name="Amselem J."/>
            <person name="Cuomo C.A."/>
            <person name="van Kan J.A."/>
            <person name="Viaud M."/>
            <person name="Benito E.P."/>
            <person name="Couloux A."/>
            <person name="Coutinho P.M."/>
            <person name="de Vries R.P."/>
            <person name="Dyer P.S."/>
            <person name="Fillinger S."/>
            <person name="Fournier E."/>
            <person name="Gout L."/>
            <person name="Hahn M."/>
            <person name="Kohn L."/>
            <person name="Lapalu N."/>
            <person name="Plummer K.M."/>
            <person name="Pradier J.M."/>
            <person name="Quevillon E."/>
            <person name="Sharon A."/>
            <person name="Simon A."/>
            <person name="ten Have A."/>
            <person name="Tudzynski B."/>
            <person name="Tudzynski P."/>
            <person name="Wincker P."/>
            <person name="Andrew M."/>
            <person name="Anthouard V."/>
            <person name="Beever R.E."/>
            <person name="Beffa R."/>
            <person name="Benoit I."/>
            <person name="Bouzid O."/>
            <person name="Brault B."/>
            <person name="Chen Z."/>
            <person name="Choquer M."/>
            <person name="Collemare J."/>
            <person name="Cotton P."/>
            <person name="Danchin E.G."/>
            <person name="Da Silva C."/>
            <person name="Gautier A."/>
            <person name="Giraud C."/>
            <person name="Giraud T."/>
            <person name="Gonzalez C."/>
            <person name="Grossetete S."/>
            <person name="Guldener U."/>
            <person name="Henrissat B."/>
            <person name="Howlett B.J."/>
            <person name="Kodira C."/>
            <person name="Kretschmer M."/>
            <person name="Lappartient A."/>
            <person name="Leroch M."/>
            <person name="Levis C."/>
            <person name="Mauceli E."/>
            <person name="Neuveglise C."/>
            <person name="Oeser B."/>
            <person name="Pearson M."/>
            <person name="Poulain J."/>
            <person name="Poussereau N."/>
            <person name="Quesneville H."/>
            <person name="Rascle C."/>
            <person name="Schumacher J."/>
            <person name="Segurens B."/>
            <person name="Sexton A."/>
            <person name="Silva E."/>
            <person name="Sirven C."/>
            <person name="Soanes D.M."/>
            <person name="Talbot N.J."/>
            <person name="Templeton M."/>
            <person name="Yandava C."/>
            <person name="Yarden O."/>
            <person name="Zeng Q."/>
            <person name="Rollins J.A."/>
            <person name="Lebrun M.H."/>
            <person name="Dickman M."/>
        </authorList>
    </citation>
    <scope>NUCLEOTIDE SEQUENCE [LARGE SCALE GENOMIC DNA]</scope>
    <source>
        <strain evidence="3">T4</strain>
    </source>
</reference>
<accession>G2YGG1</accession>
<dbReference type="AlphaFoldDB" id="G2YGG1"/>
<organism evidence="2 3">
    <name type="scientific">Botryotinia fuckeliana (strain T4)</name>
    <name type="common">Noble rot fungus</name>
    <name type="synonym">Botrytis cinerea</name>
    <dbReference type="NCBI Taxonomy" id="999810"/>
    <lineage>
        <taxon>Eukaryota</taxon>
        <taxon>Fungi</taxon>
        <taxon>Dikarya</taxon>
        <taxon>Ascomycota</taxon>
        <taxon>Pezizomycotina</taxon>
        <taxon>Leotiomycetes</taxon>
        <taxon>Helotiales</taxon>
        <taxon>Sclerotiniaceae</taxon>
        <taxon>Botrytis</taxon>
    </lineage>
</organism>
<feature type="region of interest" description="Disordered" evidence="1">
    <location>
        <begin position="52"/>
        <end position="88"/>
    </location>
</feature>
<evidence type="ECO:0000256" key="1">
    <source>
        <dbReference type="SAM" id="MobiDB-lite"/>
    </source>
</evidence>
<protein>
    <submittedName>
        <fullName evidence="2">Uncharacterized protein</fullName>
    </submittedName>
</protein>